<sequence>MRSDLMRVAAALGAAAVLFPVLPPSASAAVPSSATVESYMRQAFEATSVPGLAAVVTDGARTVYAGGLGRDATGGAITADSPMRVASVSKSMTAAAVLTLVDEGKVRLDEPVPTYLPDFTMADPRAARITVRQLLNQTSGLSDAGVDIPAVERASSLAGYVAVLRTGHLTADPGKRMAYCNVNYDLAARVVEAVTGRGFPDVMRERVFGPLGMADSGIGSPSVGGYVSVFGAWVGRDELPGFTAGGAGDVVTTATDMGRWLASQTGRGRRLLTPGSLAAMQVPSAVNAYGMGWQRGTVGSRSLLVHSGNLFTHGAIQAISPETGHGFAVMTNSASLHEASYDVLVGLVEMVSGRAPTIPGAGRQQTELVLGGVGLVALGLGVTAVRRARHWATRGATRSRASTHRRWRAALRMVPALVPVLVFASYPQLLSLLMNGRTVTWAQLMYFPLPLTLVLGAAALSGLATIAARLLRLRSVG</sequence>
<accession>A0ABP6B1R9</accession>
<dbReference type="InterPro" id="IPR050491">
    <property type="entry name" value="AmpC-like"/>
</dbReference>
<feature type="domain" description="Beta-lactamase-related" evidence="3">
    <location>
        <begin position="37"/>
        <end position="336"/>
    </location>
</feature>
<feature type="transmembrane region" description="Helical" evidence="1">
    <location>
        <begin position="409"/>
        <end position="429"/>
    </location>
</feature>
<evidence type="ECO:0000256" key="2">
    <source>
        <dbReference type="SAM" id="SignalP"/>
    </source>
</evidence>
<evidence type="ECO:0000313" key="4">
    <source>
        <dbReference type="EMBL" id="GAA2532181.1"/>
    </source>
</evidence>
<name>A0ABP6B1R9_9ACTN</name>
<dbReference type="GO" id="GO:0016787">
    <property type="term" value="F:hydrolase activity"/>
    <property type="evidence" value="ECO:0007669"/>
    <property type="project" value="UniProtKB-KW"/>
</dbReference>
<dbReference type="InterPro" id="IPR001466">
    <property type="entry name" value="Beta-lactam-related"/>
</dbReference>
<dbReference type="PANTHER" id="PTHR46825:SF15">
    <property type="entry name" value="BETA-LACTAMASE-RELATED DOMAIN-CONTAINING PROTEIN"/>
    <property type="match status" value="1"/>
</dbReference>
<evidence type="ECO:0000313" key="5">
    <source>
        <dbReference type="Proteomes" id="UP001499978"/>
    </source>
</evidence>
<keyword evidence="1" id="KW-1133">Transmembrane helix</keyword>
<dbReference type="PANTHER" id="PTHR46825">
    <property type="entry name" value="D-ALANYL-D-ALANINE-CARBOXYPEPTIDASE/ENDOPEPTIDASE AMPH"/>
    <property type="match status" value="1"/>
</dbReference>
<evidence type="ECO:0000256" key="1">
    <source>
        <dbReference type="SAM" id="Phobius"/>
    </source>
</evidence>
<protein>
    <submittedName>
        <fullName evidence="4">Serine hydrolase domain-containing protein</fullName>
    </submittedName>
</protein>
<feature type="transmembrane region" description="Helical" evidence="1">
    <location>
        <begin position="449"/>
        <end position="471"/>
    </location>
</feature>
<keyword evidence="4" id="KW-0378">Hydrolase</keyword>
<proteinExistence type="predicted"/>
<comment type="caution">
    <text evidence="4">The sequence shown here is derived from an EMBL/GenBank/DDBJ whole genome shotgun (WGS) entry which is preliminary data.</text>
</comment>
<feature type="signal peptide" evidence="2">
    <location>
        <begin position="1"/>
        <end position="28"/>
    </location>
</feature>
<keyword evidence="1" id="KW-0472">Membrane</keyword>
<dbReference type="InterPro" id="IPR012338">
    <property type="entry name" value="Beta-lactam/transpept-like"/>
</dbReference>
<gene>
    <name evidence="4" type="ORF">GCM10010201_34560</name>
</gene>
<keyword evidence="2" id="KW-0732">Signal</keyword>
<dbReference type="EMBL" id="BAAARY010000031">
    <property type="protein sequence ID" value="GAA2532181.1"/>
    <property type="molecule type" value="Genomic_DNA"/>
</dbReference>
<organism evidence="4 5">
    <name type="scientific">Pilimelia columellifera subsp. columellifera</name>
    <dbReference type="NCBI Taxonomy" id="706583"/>
    <lineage>
        <taxon>Bacteria</taxon>
        <taxon>Bacillati</taxon>
        <taxon>Actinomycetota</taxon>
        <taxon>Actinomycetes</taxon>
        <taxon>Micromonosporales</taxon>
        <taxon>Micromonosporaceae</taxon>
        <taxon>Pilimelia</taxon>
    </lineage>
</organism>
<feature type="chain" id="PRO_5045510740" evidence="2">
    <location>
        <begin position="29"/>
        <end position="477"/>
    </location>
</feature>
<dbReference type="Pfam" id="PF00144">
    <property type="entry name" value="Beta-lactamase"/>
    <property type="match status" value="1"/>
</dbReference>
<feature type="transmembrane region" description="Helical" evidence="1">
    <location>
        <begin position="368"/>
        <end position="388"/>
    </location>
</feature>
<dbReference type="RefSeq" id="WP_344174408.1">
    <property type="nucleotide sequence ID" value="NZ_BAAARY010000031.1"/>
</dbReference>
<dbReference type="Proteomes" id="UP001499978">
    <property type="component" value="Unassembled WGS sequence"/>
</dbReference>
<keyword evidence="1" id="KW-0812">Transmembrane</keyword>
<reference evidence="5" key="1">
    <citation type="journal article" date="2019" name="Int. J. Syst. Evol. Microbiol.">
        <title>The Global Catalogue of Microorganisms (GCM) 10K type strain sequencing project: providing services to taxonomists for standard genome sequencing and annotation.</title>
        <authorList>
            <consortium name="The Broad Institute Genomics Platform"/>
            <consortium name="The Broad Institute Genome Sequencing Center for Infectious Disease"/>
            <person name="Wu L."/>
            <person name="Ma J."/>
        </authorList>
    </citation>
    <scope>NUCLEOTIDE SEQUENCE [LARGE SCALE GENOMIC DNA]</scope>
    <source>
        <strain evidence="5">JCM 3367</strain>
    </source>
</reference>
<dbReference type="Gene3D" id="3.40.710.10">
    <property type="entry name" value="DD-peptidase/beta-lactamase superfamily"/>
    <property type="match status" value="1"/>
</dbReference>
<keyword evidence="5" id="KW-1185">Reference proteome</keyword>
<evidence type="ECO:0000259" key="3">
    <source>
        <dbReference type="Pfam" id="PF00144"/>
    </source>
</evidence>
<dbReference type="SUPFAM" id="SSF56601">
    <property type="entry name" value="beta-lactamase/transpeptidase-like"/>
    <property type="match status" value="1"/>
</dbReference>